<organism evidence="10 11">
    <name type="scientific">Setaria digitata</name>
    <dbReference type="NCBI Taxonomy" id="48799"/>
    <lineage>
        <taxon>Eukaryota</taxon>
        <taxon>Metazoa</taxon>
        <taxon>Ecdysozoa</taxon>
        <taxon>Nematoda</taxon>
        <taxon>Chromadorea</taxon>
        <taxon>Rhabditida</taxon>
        <taxon>Spirurina</taxon>
        <taxon>Spiruromorpha</taxon>
        <taxon>Filarioidea</taxon>
        <taxon>Setariidae</taxon>
        <taxon>Setaria</taxon>
    </lineage>
</organism>
<evidence type="ECO:0000256" key="6">
    <source>
        <dbReference type="ARBA" id="ARBA00022787"/>
    </source>
</evidence>
<sequence length="399" mass="44592">MLFSIIRIINSDFCPEKPWKGGSVYATKAVKADGGKKKEENVSNIAESYGAHRQQTVNLFGGSKIFVDAMVELIIPEKYKRPPPPYELPRLYRTFTPDTWRDTYVLDALTLNPGSLSNFHKDCLACIGNCFTGIQFAITKLFIASSCLKFNNKMRMGKGEMDGELVTKYITTRQTRLGEHNILVEAVTNFMAPWPSISIAQTIDDFWYLSLAHSSQENVPKTEVELEHYGRIGTVAFKYTGWPSSKDITCSTSYLRSITRKFALGSQLTFRYSAQPPPNQRFSDITYYARYRGPGYSACLDLCKSSGYHFSFVQNVNKYLAYAVDVLGSANLKQLTSTVAVQTEVPKYGLTIHGHLVSDGTIGGIFKKQFMGDFPLRMTVSGFYNFFAGECGLGIGISV</sequence>
<dbReference type="InterPro" id="IPR023614">
    <property type="entry name" value="Porin_dom_sf"/>
</dbReference>
<evidence type="ECO:0000313" key="10">
    <source>
        <dbReference type="Proteomes" id="UP000887581"/>
    </source>
</evidence>
<evidence type="ECO:0000256" key="7">
    <source>
        <dbReference type="ARBA" id="ARBA00022927"/>
    </source>
</evidence>
<dbReference type="AlphaFoldDB" id="A0A915PPT9"/>
<dbReference type="GO" id="GO:0030150">
    <property type="term" value="P:protein import into mitochondrial matrix"/>
    <property type="evidence" value="ECO:0007669"/>
    <property type="project" value="InterPro"/>
</dbReference>
<evidence type="ECO:0000256" key="1">
    <source>
        <dbReference type="ARBA" id="ARBA00004374"/>
    </source>
</evidence>
<accession>A0A915PPT9</accession>
<keyword evidence="10" id="KW-1185">Reference proteome</keyword>
<dbReference type="PANTHER" id="PTHR10802">
    <property type="entry name" value="MITOCHONDRIAL IMPORT RECEPTOR SUBUNIT TOM40"/>
    <property type="match status" value="1"/>
</dbReference>
<dbReference type="InterPro" id="IPR027246">
    <property type="entry name" value="Porin_Euk/Tom40"/>
</dbReference>
<evidence type="ECO:0000256" key="3">
    <source>
        <dbReference type="ARBA" id="ARBA00022448"/>
    </source>
</evidence>
<dbReference type="Pfam" id="PF01459">
    <property type="entry name" value="Porin_3"/>
    <property type="match status" value="1"/>
</dbReference>
<evidence type="ECO:0000256" key="2">
    <source>
        <dbReference type="ARBA" id="ARBA00010510"/>
    </source>
</evidence>
<dbReference type="Proteomes" id="UP000887581">
    <property type="component" value="Unplaced"/>
</dbReference>
<protein>
    <submittedName>
        <fullName evidence="11">Uncharacterized protein</fullName>
    </submittedName>
</protein>
<evidence type="ECO:0000256" key="8">
    <source>
        <dbReference type="ARBA" id="ARBA00023128"/>
    </source>
</evidence>
<dbReference type="GO" id="GO:0008320">
    <property type="term" value="F:protein transmembrane transporter activity"/>
    <property type="evidence" value="ECO:0007669"/>
    <property type="project" value="InterPro"/>
</dbReference>
<keyword evidence="3" id="KW-0813">Transport</keyword>
<evidence type="ECO:0000256" key="9">
    <source>
        <dbReference type="ARBA" id="ARBA00023136"/>
    </source>
</evidence>
<keyword evidence="8" id="KW-0496">Mitochondrion</keyword>
<dbReference type="WBParaSite" id="sdigi.contig30.g2252.t1">
    <property type="protein sequence ID" value="sdigi.contig30.g2252.t1"/>
    <property type="gene ID" value="sdigi.contig30.g2252"/>
</dbReference>
<keyword evidence="4" id="KW-1134">Transmembrane beta strand</keyword>
<reference evidence="11" key="1">
    <citation type="submission" date="2022-11" db="UniProtKB">
        <authorList>
            <consortium name="WormBaseParasite"/>
        </authorList>
    </citation>
    <scope>IDENTIFICATION</scope>
</reference>
<dbReference type="Gene3D" id="2.40.160.10">
    <property type="entry name" value="Porin"/>
    <property type="match status" value="1"/>
</dbReference>
<name>A0A915PPT9_9BILA</name>
<keyword evidence="5" id="KW-0812">Transmembrane</keyword>
<dbReference type="GO" id="GO:0005741">
    <property type="term" value="C:mitochondrial outer membrane"/>
    <property type="evidence" value="ECO:0007669"/>
    <property type="project" value="UniProtKB-SubCell"/>
</dbReference>
<evidence type="ECO:0000313" key="11">
    <source>
        <dbReference type="WBParaSite" id="sdigi.contig30.g2252.t1"/>
    </source>
</evidence>
<dbReference type="InterPro" id="IPR037930">
    <property type="entry name" value="Tom40"/>
</dbReference>
<evidence type="ECO:0000256" key="5">
    <source>
        <dbReference type="ARBA" id="ARBA00022692"/>
    </source>
</evidence>
<keyword evidence="7" id="KW-0653">Protein transport</keyword>
<keyword evidence="6" id="KW-1000">Mitochondrion outer membrane</keyword>
<proteinExistence type="inferred from homology"/>
<evidence type="ECO:0000256" key="4">
    <source>
        <dbReference type="ARBA" id="ARBA00022452"/>
    </source>
</evidence>
<comment type="similarity">
    <text evidence="2">Belongs to the Tom40 family.</text>
</comment>
<comment type="subcellular location">
    <subcellularLocation>
        <location evidence="1">Mitochondrion outer membrane</location>
        <topology evidence="1">Multi-pass membrane protein</topology>
    </subcellularLocation>
</comment>
<keyword evidence="9" id="KW-0472">Membrane</keyword>